<reference evidence="2" key="1">
    <citation type="submission" date="2013-04" db="EMBL/GenBank/DDBJ databases">
        <authorList>
            <person name="Qu J."/>
            <person name="Murali S.C."/>
            <person name="Bandaranaike D."/>
            <person name="Bellair M."/>
            <person name="Blankenburg K."/>
            <person name="Chao H."/>
            <person name="Dinh H."/>
            <person name="Doddapaneni H."/>
            <person name="Downs B."/>
            <person name="Dugan-Rocha S."/>
            <person name="Elkadiri S."/>
            <person name="Gnanaolivu R.D."/>
            <person name="Hernandez B."/>
            <person name="Javaid M."/>
            <person name="Jayaseelan J.C."/>
            <person name="Lee S."/>
            <person name="Li M."/>
            <person name="Ming W."/>
            <person name="Munidasa M."/>
            <person name="Muniz J."/>
            <person name="Nguyen L."/>
            <person name="Ongeri F."/>
            <person name="Osuji N."/>
            <person name="Pu L.-L."/>
            <person name="Puazo M."/>
            <person name="Qu C."/>
            <person name="Quiroz J."/>
            <person name="Raj R."/>
            <person name="Weissenberger G."/>
            <person name="Xin Y."/>
            <person name="Zou X."/>
            <person name="Han Y."/>
            <person name="Richards S."/>
            <person name="Worley K."/>
            <person name="Muzny D."/>
            <person name="Gibbs R."/>
        </authorList>
    </citation>
    <scope>NUCLEOTIDE SEQUENCE</scope>
    <source>
        <strain evidence="2">Sampled in the wild</strain>
    </source>
</reference>
<dbReference type="GO" id="GO:0005524">
    <property type="term" value="F:ATP binding"/>
    <property type="evidence" value="ECO:0007669"/>
    <property type="project" value="InterPro"/>
</dbReference>
<dbReference type="GO" id="GO:0016887">
    <property type="term" value="F:ATP hydrolysis activity"/>
    <property type="evidence" value="ECO:0007669"/>
    <property type="project" value="InterPro"/>
</dbReference>
<organism evidence="2 3">
    <name type="scientific">Ladona fulva</name>
    <name type="common">Scarce chaser dragonfly</name>
    <name type="synonym">Libellula fulva</name>
    <dbReference type="NCBI Taxonomy" id="123851"/>
    <lineage>
        <taxon>Eukaryota</taxon>
        <taxon>Metazoa</taxon>
        <taxon>Ecdysozoa</taxon>
        <taxon>Arthropoda</taxon>
        <taxon>Hexapoda</taxon>
        <taxon>Insecta</taxon>
        <taxon>Pterygota</taxon>
        <taxon>Palaeoptera</taxon>
        <taxon>Odonata</taxon>
        <taxon>Epiprocta</taxon>
        <taxon>Anisoptera</taxon>
        <taxon>Libelluloidea</taxon>
        <taxon>Libellulidae</taxon>
        <taxon>Ladona</taxon>
    </lineage>
</organism>
<dbReference type="Gene3D" id="3.40.50.300">
    <property type="entry name" value="P-loop containing nucleotide triphosphate hydrolases"/>
    <property type="match status" value="1"/>
</dbReference>
<evidence type="ECO:0000313" key="2">
    <source>
        <dbReference type="EMBL" id="KAG8240185.1"/>
    </source>
</evidence>
<accession>A0A8K0P8N7</accession>
<dbReference type="AlphaFoldDB" id="A0A8K0P8N7"/>
<dbReference type="Proteomes" id="UP000792457">
    <property type="component" value="Unassembled WGS sequence"/>
</dbReference>
<gene>
    <name evidence="2" type="ORF">J437_LFUL018749</name>
</gene>
<comment type="caution">
    <text evidence="2">The sequence shown here is derived from an EMBL/GenBank/DDBJ whole genome shotgun (WGS) entry which is preliminary data.</text>
</comment>
<sequence length="101" mass="11141">MGASGCGKTTLLGCIVGRKSVDARELCVLGGRPGDPGSGVPGYRVGYMPQELALMDEFSIKETFIYFSWIYGMKADELEKKIEVLQEVLKLPPHSRYVKNL</sequence>
<name>A0A8K0P8N7_LADFU</name>
<proteinExistence type="predicted"/>
<feature type="domain" description="ABC transporter" evidence="1">
    <location>
        <begin position="1"/>
        <end position="91"/>
    </location>
</feature>
<evidence type="ECO:0000259" key="1">
    <source>
        <dbReference type="Pfam" id="PF00005"/>
    </source>
</evidence>
<reference evidence="2" key="2">
    <citation type="submission" date="2017-10" db="EMBL/GenBank/DDBJ databases">
        <title>Ladona fulva Genome sequencing and assembly.</title>
        <authorList>
            <person name="Murali S."/>
            <person name="Richards S."/>
            <person name="Bandaranaike D."/>
            <person name="Bellair M."/>
            <person name="Blankenburg K."/>
            <person name="Chao H."/>
            <person name="Dinh H."/>
            <person name="Doddapaneni H."/>
            <person name="Dugan-Rocha S."/>
            <person name="Elkadiri S."/>
            <person name="Gnanaolivu R."/>
            <person name="Hernandez B."/>
            <person name="Skinner E."/>
            <person name="Javaid M."/>
            <person name="Lee S."/>
            <person name="Li M."/>
            <person name="Ming W."/>
            <person name="Munidasa M."/>
            <person name="Muniz J."/>
            <person name="Nguyen L."/>
            <person name="Hughes D."/>
            <person name="Osuji N."/>
            <person name="Pu L.-L."/>
            <person name="Puazo M."/>
            <person name="Qu C."/>
            <person name="Quiroz J."/>
            <person name="Raj R."/>
            <person name="Weissenberger G."/>
            <person name="Xin Y."/>
            <person name="Zou X."/>
            <person name="Han Y."/>
            <person name="Worley K."/>
            <person name="Muzny D."/>
            <person name="Gibbs R."/>
        </authorList>
    </citation>
    <scope>NUCLEOTIDE SEQUENCE</scope>
    <source>
        <strain evidence="2">Sampled in the wild</strain>
    </source>
</reference>
<evidence type="ECO:0000313" key="3">
    <source>
        <dbReference type="Proteomes" id="UP000792457"/>
    </source>
</evidence>
<dbReference type="EMBL" id="KZ312409">
    <property type="protein sequence ID" value="KAG8240185.1"/>
    <property type="molecule type" value="Genomic_DNA"/>
</dbReference>
<keyword evidence="3" id="KW-1185">Reference proteome</keyword>
<feature type="non-terminal residue" evidence="2">
    <location>
        <position position="1"/>
    </location>
</feature>
<protein>
    <recommendedName>
        <fullName evidence="1">ABC transporter domain-containing protein</fullName>
    </recommendedName>
</protein>
<dbReference type="OrthoDB" id="10255969at2759"/>
<dbReference type="PANTHER" id="PTHR43038:SF3">
    <property type="entry name" value="ABC TRANSPORTER G FAMILY MEMBER 20 ISOFORM X1"/>
    <property type="match status" value="1"/>
</dbReference>
<dbReference type="InterPro" id="IPR027417">
    <property type="entry name" value="P-loop_NTPase"/>
</dbReference>
<dbReference type="InterPro" id="IPR003439">
    <property type="entry name" value="ABC_transporter-like_ATP-bd"/>
</dbReference>
<dbReference type="Pfam" id="PF00005">
    <property type="entry name" value="ABC_tran"/>
    <property type="match status" value="1"/>
</dbReference>
<dbReference type="PANTHER" id="PTHR43038">
    <property type="entry name" value="ATP-BINDING CASSETTE, SUB-FAMILY H, MEMBER 1"/>
    <property type="match status" value="1"/>
</dbReference>
<dbReference type="SUPFAM" id="SSF52540">
    <property type="entry name" value="P-loop containing nucleoside triphosphate hydrolases"/>
    <property type="match status" value="1"/>
</dbReference>